<comment type="caution">
    <text evidence="2">The sequence shown here is derived from an EMBL/GenBank/DDBJ whole genome shotgun (WGS) entry which is preliminary data.</text>
</comment>
<protein>
    <submittedName>
        <fullName evidence="2">Uncharacterized protein</fullName>
    </submittedName>
</protein>
<evidence type="ECO:0000313" key="2">
    <source>
        <dbReference type="EMBL" id="KKK98434.1"/>
    </source>
</evidence>
<dbReference type="EMBL" id="LAZR01045618">
    <property type="protein sequence ID" value="KKK98434.1"/>
    <property type="molecule type" value="Genomic_DNA"/>
</dbReference>
<reference evidence="2" key="1">
    <citation type="journal article" date="2015" name="Nature">
        <title>Complex archaea that bridge the gap between prokaryotes and eukaryotes.</title>
        <authorList>
            <person name="Spang A."/>
            <person name="Saw J.H."/>
            <person name="Jorgensen S.L."/>
            <person name="Zaremba-Niedzwiedzka K."/>
            <person name="Martijn J."/>
            <person name="Lind A.E."/>
            <person name="van Eijk R."/>
            <person name="Schleper C."/>
            <person name="Guy L."/>
            <person name="Ettema T.J."/>
        </authorList>
    </citation>
    <scope>NUCLEOTIDE SEQUENCE</scope>
</reference>
<accession>A0A0F9C7T8</accession>
<keyword evidence="1" id="KW-1133">Transmembrane helix</keyword>
<keyword evidence="1" id="KW-0472">Membrane</keyword>
<evidence type="ECO:0000256" key="1">
    <source>
        <dbReference type="SAM" id="Phobius"/>
    </source>
</evidence>
<name>A0A0F9C7T8_9ZZZZ</name>
<feature type="transmembrane region" description="Helical" evidence="1">
    <location>
        <begin position="258"/>
        <end position="279"/>
    </location>
</feature>
<gene>
    <name evidence="2" type="ORF">LCGC14_2642780</name>
</gene>
<organism evidence="2">
    <name type="scientific">marine sediment metagenome</name>
    <dbReference type="NCBI Taxonomy" id="412755"/>
    <lineage>
        <taxon>unclassified sequences</taxon>
        <taxon>metagenomes</taxon>
        <taxon>ecological metagenomes</taxon>
    </lineage>
</organism>
<feature type="non-terminal residue" evidence="2">
    <location>
        <position position="1"/>
    </location>
</feature>
<dbReference type="AlphaFoldDB" id="A0A0F9C7T8"/>
<proteinExistence type="predicted"/>
<sequence>AKYPVTVSVGNKDGQGKFKPQRTVESQTREDGIAVGEINQAGKSLLWAEVLYRGVHYRSKPVRMVSGREEYALQVPVYEITDVNPGVSIESRQMIVLTKNERSLEIYETLVVTNKSEMTYVGRFNDELDLNQVLFIPMPSGYMLYGFTGYEKQKIRTLGSGLATQNEVLPGSHEINIHYYIQSDTGEFDLDLLSQKDAPEIKTFTLFFPKENAWKLKQSALSKSGEEFINKIPYTILKGKPGSALRITVFGPTYEGGFGLWHVSIILSFVLALITLFLARESIRSRALAREEQRLEDLIEELDQESSDNGMDGKYAFMRQTIKKRMEYISDYFDRS</sequence>
<keyword evidence="1" id="KW-0812">Transmembrane</keyword>